<name>A0A8B8KGX5_ABRPR</name>
<dbReference type="RefSeq" id="XP_027343072.1">
    <property type="nucleotide sequence ID" value="XM_027487271.1"/>
</dbReference>
<dbReference type="KEGG" id="aprc:113855642"/>
<dbReference type="AlphaFoldDB" id="A0A8B8KGX5"/>
<dbReference type="InterPro" id="IPR036875">
    <property type="entry name" value="Znf_CCHC_sf"/>
</dbReference>
<reference evidence="3" key="2">
    <citation type="submission" date="2025-08" db="UniProtKB">
        <authorList>
            <consortium name="RefSeq"/>
        </authorList>
    </citation>
    <scope>IDENTIFICATION</scope>
    <source>
        <tissue evidence="3">Young leaves</tissue>
    </source>
</reference>
<evidence type="ECO:0000313" key="2">
    <source>
        <dbReference type="Proteomes" id="UP000694853"/>
    </source>
</evidence>
<evidence type="ECO:0000256" key="1">
    <source>
        <dbReference type="SAM" id="MobiDB-lite"/>
    </source>
</evidence>
<dbReference type="Gene3D" id="4.10.60.10">
    <property type="entry name" value="Zinc finger, CCHC-type"/>
    <property type="match status" value="1"/>
</dbReference>
<evidence type="ECO:0000313" key="3">
    <source>
        <dbReference type="RefSeq" id="XP_027343072.1"/>
    </source>
</evidence>
<dbReference type="OrthoDB" id="1435896at2759"/>
<sequence length="224" mass="24542">MDYREDHKVSYTTYMLNGEAEDWWRFASQTLPQEEGSAQSQTSGSVPRRRGSYNSNIPREPLKCFRCKGPHMIRNCLSPIAVCSHCGKTGHPTSACWFPPQGTGSVSGSNKPTHKSSSGSKSNVQGKVFAMTGSEAAKSDDLIRGKCILKNKLIDALFDSGATHFFISLDCVRCLEFPVSALPYDVIVSTPTNKPVITSHKCLGCSVMIRGRNFLVDLICPPFS</sequence>
<dbReference type="GeneID" id="113855642"/>
<proteinExistence type="predicted"/>
<dbReference type="Gene3D" id="2.40.70.10">
    <property type="entry name" value="Acid Proteases"/>
    <property type="match status" value="1"/>
</dbReference>
<dbReference type="SUPFAM" id="SSF57756">
    <property type="entry name" value="Retrovirus zinc finger-like domains"/>
    <property type="match status" value="1"/>
</dbReference>
<dbReference type="Proteomes" id="UP000694853">
    <property type="component" value="Unplaced"/>
</dbReference>
<accession>A0A8B8KGX5</accession>
<keyword evidence="2" id="KW-1185">Reference proteome</keyword>
<dbReference type="PANTHER" id="PTHR15503:SF45">
    <property type="entry name" value="RNA-DIRECTED DNA POLYMERASE HOMOLOG"/>
    <property type="match status" value="1"/>
</dbReference>
<dbReference type="GO" id="GO:0003676">
    <property type="term" value="F:nucleic acid binding"/>
    <property type="evidence" value="ECO:0007669"/>
    <property type="project" value="InterPro"/>
</dbReference>
<protein>
    <submittedName>
        <fullName evidence="3">Uncharacterized protein LOC113855642</fullName>
    </submittedName>
</protein>
<feature type="region of interest" description="Disordered" evidence="1">
    <location>
        <begin position="31"/>
        <end position="54"/>
    </location>
</feature>
<dbReference type="GO" id="GO:0008270">
    <property type="term" value="F:zinc ion binding"/>
    <property type="evidence" value="ECO:0007669"/>
    <property type="project" value="InterPro"/>
</dbReference>
<gene>
    <name evidence="3" type="primary">LOC113855642</name>
</gene>
<reference evidence="2" key="1">
    <citation type="journal article" date="2019" name="Toxins">
        <title>Detection of Abrin-Like and Prepropulchellin-Like Toxin Genes and Transcripts Using Whole Genome Sequencing and Full-Length Transcript Sequencing of Abrus precatorius.</title>
        <authorList>
            <person name="Hovde B.T."/>
            <person name="Daligault H.E."/>
            <person name="Hanschen E.R."/>
            <person name="Kunde Y.A."/>
            <person name="Johnson M.B."/>
            <person name="Starkenburg S.R."/>
            <person name="Johnson S.L."/>
        </authorList>
    </citation>
    <scope>NUCLEOTIDE SEQUENCE [LARGE SCALE GENOMIC DNA]</scope>
</reference>
<feature type="compositionally biased region" description="Polar residues" evidence="1">
    <location>
        <begin position="31"/>
        <end position="45"/>
    </location>
</feature>
<dbReference type="CDD" id="cd00303">
    <property type="entry name" value="retropepsin_like"/>
    <property type="match status" value="1"/>
</dbReference>
<dbReference type="InterPro" id="IPR032567">
    <property type="entry name" value="RTL1-rel"/>
</dbReference>
<dbReference type="PANTHER" id="PTHR15503">
    <property type="entry name" value="LDOC1 RELATED"/>
    <property type="match status" value="1"/>
</dbReference>
<dbReference type="InterPro" id="IPR021109">
    <property type="entry name" value="Peptidase_aspartic_dom_sf"/>
</dbReference>
<dbReference type="Pfam" id="PF08284">
    <property type="entry name" value="RVP_2"/>
    <property type="match status" value="1"/>
</dbReference>
<organism evidence="2 3">
    <name type="scientific">Abrus precatorius</name>
    <name type="common">Indian licorice</name>
    <name type="synonym">Glycine abrus</name>
    <dbReference type="NCBI Taxonomy" id="3816"/>
    <lineage>
        <taxon>Eukaryota</taxon>
        <taxon>Viridiplantae</taxon>
        <taxon>Streptophyta</taxon>
        <taxon>Embryophyta</taxon>
        <taxon>Tracheophyta</taxon>
        <taxon>Spermatophyta</taxon>
        <taxon>Magnoliopsida</taxon>
        <taxon>eudicotyledons</taxon>
        <taxon>Gunneridae</taxon>
        <taxon>Pentapetalae</taxon>
        <taxon>rosids</taxon>
        <taxon>fabids</taxon>
        <taxon>Fabales</taxon>
        <taxon>Fabaceae</taxon>
        <taxon>Papilionoideae</taxon>
        <taxon>50 kb inversion clade</taxon>
        <taxon>NPAAA clade</taxon>
        <taxon>indigoferoid/millettioid clade</taxon>
        <taxon>Abreae</taxon>
        <taxon>Abrus</taxon>
    </lineage>
</organism>